<feature type="binding site" evidence="2">
    <location>
        <position position="129"/>
    </location>
    <ligand>
        <name>a divalent metal cation</name>
        <dbReference type="ChEBI" id="CHEBI:60240"/>
        <label>2</label>
    </ligand>
</feature>
<keyword evidence="1" id="KW-0378">Hydrolase</keyword>
<sequence length="276" mass="31481">MLFDSHTHINNENYTDEQRAALIAEIAASDVSYAMDIGFDLASSVQAVKDAQENDWCYAVVGFHPHDAKNMDDMTLELIGGLAKKDKVKAIGEIGLDYYYDHSERDVQQFWFRRQIQLANQLKMPIVIHTREADQDTMAILKEEGAFSAERQSWFPKRRGPEGKELADSRVLLHCFSSSKELANQYVKLGATLSICGPVTFKNNRRTKEVVETIPMEFLLVETDAPYLTPEPFRGRPNKSPYVEYTTRKVAEIKGITYEEAARITCENAKHFFNID</sequence>
<feature type="binding site" evidence="2">
    <location>
        <position position="174"/>
    </location>
    <ligand>
        <name>a divalent metal cation</name>
        <dbReference type="ChEBI" id="CHEBI:60240"/>
        <label>2</label>
    </ligand>
</feature>
<feature type="binding site" evidence="2">
    <location>
        <position position="224"/>
    </location>
    <ligand>
        <name>a divalent metal cation</name>
        <dbReference type="ChEBI" id="CHEBI:60240"/>
        <label>1</label>
    </ligand>
</feature>
<dbReference type="Pfam" id="PF01026">
    <property type="entry name" value="TatD_DNase"/>
    <property type="match status" value="1"/>
</dbReference>
<gene>
    <name evidence="3" type="ORF">DW099_18790</name>
</gene>
<dbReference type="PANTHER" id="PTHR46124">
    <property type="entry name" value="D-AMINOACYL-TRNA DEACYLASE"/>
    <property type="match status" value="1"/>
</dbReference>
<keyword evidence="2" id="KW-0479">Metal-binding</keyword>
<dbReference type="OrthoDB" id="9810005at2"/>
<dbReference type="Gene3D" id="3.20.20.140">
    <property type="entry name" value="Metal-dependent hydrolases"/>
    <property type="match status" value="1"/>
</dbReference>
<evidence type="ECO:0000313" key="3">
    <source>
        <dbReference type="EMBL" id="RHJ83364.1"/>
    </source>
</evidence>
<dbReference type="PANTHER" id="PTHR46124:SF2">
    <property type="entry name" value="D-AMINOACYL-TRNA DEACYLASE"/>
    <property type="match status" value="1"/>
</dbReference>
<evidence type="ECO:0000256" key="1">
    <source>
        <dbReference type="ARBA" id="ARBA00022801"/>
    </source>
</evidence>
<dbReference type="STRING" id="1776384.GCA_900086585_01455"/>
<comment type="caution">
    <text evidence="3">The sequence shown here is derived from an EMBL/GenBank/DDBJ whole genome shotgun (WGS) entry which is preliminary data.</text>
</comment>
<proteinExistence type="predicted"/>
<evidence type="ECO:0000256" key="2">
    <source>
        <dbReference type="PIRSR" id="PIRSR005902-1"/>
    </source>
</evidence>
<evidence type="ECO:0000313" key="4">
    <source>
        <dbReference type="Proteomes" id="UP000284841"/>
    </source>
</evidence>
<keyword evidence="4" id="KW-1185">Reference proteome</keyword>
<dbReference type="InterPro" id="IPR018228">
    <property type="entry name" value="DNase_TatD-rel_CS"/>
</dbReference>
<dbReference type="PROSITE" id="PS01091">
    <property type="entry name" value="TATD_3"/>
    <property type="match status" value="1"/>
</dbReference>
<dbReference type="InterPro" id="IPR032466">
    <property type="entry name" value="Metal_Hydrolase"/>
</dbReference>
<dbReference type="InterPro" id="IPR001130">
    <property type="entry name" value="TatD-like"/>
</dbReference>
<dbReference type="PROSITE" id="PS01137">
    <property type="entry name" value="TATD_1"/>
    <property type="match status" value="1"/>
</dbReference>
<dbReference type="PIRSF" id="PIRSF005902">
    <property type="entry name" value="DNase_TatD"/>
    <property type="match status" value="1"/>
</dbReference>
<dbReference type="RefSeq" id="WP_067535876.1">
    <property type="nucleotide sequence ID" value="NZ_AP025567.1"/>
</dbReference>
<feature type="binding site" evidence="2">
    <location>
        <position position="8"/>
    </location>
    <ligand>
        <name>a divalent metal cation</name>
        <dbReference type="ChEBI" id="CHEBI:60240"/>
        <label>1</label>
    </ligand>
</feature>
<reference evidence="3 4" key="1">
    <citation type="submission" date="2018-08" db="EMBL/GenBank/DDBJ databases">
        <title>A genome reference for cultivated species of the human gut microbiota.</title>
        <authorList>
            <person name="Zou Y."/>
            <person name="Xue W."/>
            <person name="Luo G."/>
        </authorList>
    </citation>
    <scope>NUCLEOTIDE SEQUENCE [LARGE SCALE GENOMIC DNA]</scope>
    <source>
        <strain evidence="3 4">AM07-24</strain>
    </source>
</reference>
<dbReference type="EMBL" id="QRMS01000009">
    <property type="protein sequence ID" value="RHJ83364.1"/>
    <property type="molecule type" value="Genomic_DNA"/>
</dbReference>
<protein>
    <submittedName>
        <fullName evidence="3">TatD family deoxyribonuclease</fullName>
    </submittedName>
</protein>
<name>A0A415DTN9_9FIRM</name>
<dbReference type="GO" id="GO:0016788">
    <property type="term" value="F:hydrolase activity, acting on ester bonds"/>
    <property type="evidence" value="ECO:0007669"/>
    <property type="project" value="InterPro"/>
</dbReference>
<dbReference type="AlphaFoldDB" id="A0A415DTN9"/>
<dbReference type="CDD" id="cd01310">
    <property type="entry name" value="TatD_DNAse"/>
    <property type="match status" value="1"/>
</dbReference>
<dbReference type="GO" id="GO:0046872">
    <property type="term" value="F:metal ion binding"/>
    <property type="evidence" value="ECO:0007669"/>
    <property type="project" value="UniProtKB-KW"/>
</dbReference>
<feature type="binding site" evidence="2">
    <location>
        <position position="6"/>
    </location>
    <ligand>
        <name>a divalent metal cation</name>
        <dbReference type="ChEBI" id="CHEBI:60240"/>
        <label>1</label>
    </ligand>
</feature>
<dbReference type="GeneID" id="83003834"/>
<accession>A0A415DTN9</accession>
<organism evidence="3 4">
    <name type="scientific">Emergencia timonensis</name>
    <dbReference type="NCBI Taxonomy" id="1776384"/>
    <lineage>
        <taxon>Bacteria</taxon>
        <taxon>Bacillati</taxon>
        <taxon>Bacillota</taxon>
        <taxon>Clostridia</taxon>
        <taxon>Peptostreptococcales</taxon>
        <taxon>Anaerovoracaceae</taxon>
        <taxon>Emergencia</taxon>
    </lineage>
</organism>
<dbReference type="GO" id="GO:0005829">
    <property type="term" value="C:cytosol"/>
    <property type="evidence" value="ECO:0007669"/>
    <property type="project" value="TreeGrafter"/>
</dbReference>
<dbReference type="SUPFAM" id="SSF51556">
    <property type="entry name" value="Metallo-dependent hydrolases"/>
    <property type="match status" value="1"/>
</dbReference>
<feature type="binding site" evidence="2">
    <location>
        <position position="93"/>
    </location>
    <ligand>
        <name>a divalent metal cation</name>
        <dbReference type="ChEBI" id="CHEBI:60240"/>
        <label>1</label>
    </ligand>
</feature>
<dbReference type="Proteomes" id="UP000284841">
    <property type="component" value="Unassembled WGS sequence"/>
</dbReference>